<keyword evidence="2" id="KW-1133">Transmembrane helix</keyword>
<keyword evidence="3" id="KW-0614">Plasmid</keyword>
<keyword evidence="2" id="KW-0472">Membrane</keyword>
<dbReference type="CDD" id="cd16431">
    <property type="entry name" value="IcmE"/>
    <property type="match status" value="1"/>
</dbReference>
<gene>
    <name evidence="3" type="ORF">P5S46_21045</name>
</gene>
<feature type="compositionally biased region" description="Basic and acidic residues" evidence="1">
    <location>
        <begin position="131"/>
        <end position="145"/>
    </location>
</feature>
<feature type="region of interest" description="Disordered" evidence="1">
    <location>
        <begin position="73"/>
        <end position="109"/>
    </location>
</feature>
<organism evidence="3 4">
    <name type="scientific">Aeromonas caviae</name>
    <name type="common">Aeromonas punctata</name>
    <dbReference type="NCBI Taxonomy" id="648"/>
    <lineage>
        <taxon>Bacteria</taxon>
        <taxon>Pseudomonadati</taxon>
        <taxon>Pseudomonadota</taxon>
        <taxon>Gammaproteobacteria</taxon>
        <taxon>Aeromonadales</taxon>
        <taxon>Aeromonadaceae</taxon>
        <taxon>Aeromonas</taxon>
    </lineage>
</organism>
<evidence type="ECO:0000313" key="3">
    <source>
        <dbReference type="EMBL" id="WFG00251.1"/>
    </source>
</evidence>
<feature type="region of interest" description="Disordered" evidence="1">
    <location>
        <begin position="127"/>
        <end position="158"/>
    </location>
</feature>
<proteinExistence type="predicted"/>
<sequence length="420" mass="44809">MMDSIKNTAAVQDFVQLPGKSKKIAVISIAGLLFLVGYMLYSIFAPVETAAVNDPNAVQVGDAANLRAQVVGAPKGGEQNNVNNPQLRPALEQSESDRKQDSTKNGAGTYVVDAGLKNWESDRQSALLTDSEIKPPPVDKTKADKPASSPPPRTDVNPRQQYLSLTDEQMAKYRQSKIAAMEQAYVSFRVASDRGESTSVSGTWVKPKDESKTVGASGERQAVQIANAGPTGGFVPGDTFIAFTESEVNSDTTTVIMSEIGSGPLAGAKVPLKVTRVDGYVVFETLNLSWKRNSAPFKAIALDPGVVASNGFSTSTDRHILLRYGMLFASSFAEGAGELAQSAINNVTVNGETVTTQSDAETKDYIIAGVGKVGQRVATVAERVFDTPPTVRVKKGQEMALVVIEPAQIPWLPAPYVINR</sequence>
<evidence type="ECO:0000313" key="4">
    <source>
        <dbReference type="Proteomes" id="UP001218423"/>
    </source>
</evidence>
<dbReference type="Proteomes" id="UP001218423">
    <property type="component" value="Plasmid pAC1520"/>
</dbReference>
<protein>
    <submittedName>
        <fullName evidence="3">DotG/IcmE/VirB10 family protein</fullName>
    </submittedName>
</protein>
<keyword evidence="2" id="KW-0812">Transmembrane</keyword>
<evidence type="ECO:0000256" key="1">
    <source>
        <dbReference type="SAM" id="MobiDB-lite"/>
    </source>
</evidence>
<feature type="transmembrane region" description="Helical" evidence="2">
    <location>
        <begin position="24"/>
        <end position="44"/>
    </location>
</feature>
<accession>A0AAJ6CTV4</accession>
<evidence type="ECO:0000256" key="2">
    <source>
        <dbReference type="SAM" id="Phobius"/>
    </source>
</evidence>
<geneLocation type="plasmid" evidence="3 4">
    <name>pAC1520</name>
</geneLocation>
<dbReference type="AlphaFoldDB" id="A0AAJ6CTV4"/>
<dbReference type="RefSeq" id="WP_128343710.1">
    <property type="nucleotide sequence ID" value="NZ_CAWOMG010000181.1"/>
</dbReference>
<dbReference type="EMBL" id="CP120943">
    <property type="protein sequence ID" value="WFG00251.1"/>
    <property type="molecule type" value="Genomic_DNA"/>
</dbReference>
<dbReference type="InterPro" id="IPR049855">
    <property type="entry name" value="DotG/IcmE-like_C"/>
</dbReference>
<feature type="region of interest" description="Disordered" evidence="1">
    <location>
        <begin position="197"/>
        <end position="218"/>
    </location>
</feature>
<name>A0AAJ6CTV4_AERCA</name>
<reference evidence="3" key="1">
    <citation type="submission" date="2023-03" db="EMBL/GenBank/DDBJ databases">
        <title>Aeromonas caviae strain AC1520.</title>
        <authorList>
            <person name="Xie T."/>
            <person name="Zhang Q."/>
            <person name="Deng J."/>
            <person name="Li X."/>
        </authorList>
    </citation>
    <scope>NUCLEOTIDE SEQUENCE</scope>
    <source>
        <strain evidence="3">AC1520</strain>
        <plasmid evidence="3">pAC1520</plasmid>
    </source>
</reference>